<evidence type="ECO:0000256" key="2">
    <source>
        <dbReference type="ARBA" id="ARBA00022989"/>
    </source>
</evidence>
<dbReference type="PANTHER" id="PTHR12570:SF11">
    <property type="entry name" value="MAGNESIUM TRANSPORTER NIPA6-RELATED"/>
    <property type="match status" value="1"/>
</dbReference>
<protein>
    <recommendedName>
        <fullName evidence="4">Probable magnesium transporter</fullName>
    </recommendedName>
</protein>
<evidence type="ECO:0000313" key="5">
    <source>
        <dbReference type="Proteomes" id="UP000087766"/>
    </source>
</evidence>
<dbReference type="InterPro" id="IPR008521">
    <property type="entry name" value="Mg_trans_NIPA"/>
</dbReference>
<dbReference type="GO" id="GO:0005769">
    <property type="term" value="C:early endosome"/>
    <property type="evidence" value="ECO:0007669"/>
    <property type="project" value="UniProtKB-SubCell"/>
</dbReference>
<reference evidence="5" key="1">
    <citation type="journal article" date="2014" name="Nat. Commun.">
        <title>Genome sequence of mungbean and insights into evolution within Vigna species.</title>
        <authorList>
            <person name="Kang Y.J."/>
            <person name="Kim S.K."/>
            <person name="Kim M.Y."/>
            <person name="Lestari P."/>
            <person name="Kim K.H."/>
            <person name="Ha B.K."/>
            <person name="Jun T.H."/>
            <person name="Hwang W.J."/>
            <person name="Lee T."/>
            <person name="Lee J."/>
            <person name="Shim S."/>
            <person name="Yoon M.Y."/>
            <person name="Jang Y.E."/>
            <person name="Han K.S."/>
            <person name="Taeprayoon P."/>
            <person name="Yoon N."/>
            <person name="Somta P."/>
            <person name="Tanya P."/>
            <person name="Kim K.S."/>
            <person name="Gwag J.G."/>
            <person name="Moon J.K."/>
            <person name="Lee Y.H."/>
            <person name="Park B.S."/>
            <person name="Bombarely A."/>
            <person name="Doyle J.J."/>
            <person name="Jackson S.A."/>
            <person name="Schafleitner R."/>
            <person name="Srinives P."/>
            <person name="Varshney R.K."/>
            <person name="Lee S.H."/>
        </authorList>
    </citation>
    <scope>NUCLEOTIDE SEQUENCE [LARGE SCALE GENOMIC DNA]</scope>
    <source>
        <strain evidence="5">cv. VC1973A</strain>
    </source>
</reference>
<dbReference type="OrthoDB" id="6428174at2759"/>
<comment type="function">
    <text evidence="4">Acts as a Mg(2+) transporter. Can also transport other divalent cations such as Fe(2+), Sr(2+), Ba(2+), Mn(2+) and Co(2+) but to a much less extent than Mg(2+).</text>
</comment>
<comment type="similarity">
    <text evidence="4">Belongs to the NIPA (TC 2.A.7) family.</text>
</comment>
<dbReference type="GO" id="GO:0015095">
    <property type="term" value="F:magnesium ion transmembrane transporter activity"/>
    <property type="evidence" value="ECO:0007669"/>
    <property type="project" value="UniProtKB-UniRule"/>
</dbReference>
<reference evidence="6" key="2">
    <citation type="submission" date="2025-08" db="UniProtKB">
        <authorList>
            <consortium name="RefSeq"/>
        </authorList>
    </citation>
    <scope>IDENTIFICATION</scope>
    <source>
        <tissue evidence="6">Leaf</tissue>
    </source>
</reference>
<comment type="subunit">
    <text evidence="4">Homodimer.</text>
</comment>
<evidence type="ECO:0000256" key="4">
    <source>
        <dbReference type="RuleBase" id="RU363078"/>
    </source>
</evidence>
<keyword evidence="4" id="KW-0406">Ion transport</keyword>
<evidence type="ECO:0000256" key="3">
    <source>
        <dbReference type="ARBA" id="ARBA00023136"/>
    </source>
</evidence>
<evidence type="ECO:0000313" key="6">
    <source>
        <dbReference type="RefSeq" id="XP_014506551.1"/>
    </source>
</evidence>
<dbReference type="RefSeq" id="XP_014506551.1">
    <property type="nucleotide sequence ID" value="XM_014651065.1"/>
</dbReference>
<gene>
    <name evidence="6" type="primary">LOC106766332</name>
</gene>
<dbReference type="GeneID" id="106766332"/>
<keyword evidence="4" id="KW-0460">Magnesium</keyword>
<dbReference type="Proteomes" id="UP000087766">
    <property type="component" value="Chromosome 7"/>
</dbReference>
<keyword evidence="3 4" id="KW-0472">Membrane</keyword>
<keyword evidence="4" id="KW-0967">Endosome</keyword>
<comment type="caution">
    <text evidence="4">Lacks conserved residue(s) required for the propagation of feature annotation.</text>
</comment>
<keyword evidence="5" id="KW-1185">Reference proteome</keyword>
<dbReference type="PANTHER" id="PTHR12570">
    <property type="match status" value="1"/>
</dbReference>
<keyword evidence="4" id="KW-1003">Cell membrane</keyword>
<name>A0A1S3UKJ5_VIGRR</name>
<accession>A0A1S3UKJ5</accession>
<organism evidence="5 6">
    <name type="scientific">Vigna radiata var. radiata</name>
    <name type="common">Mung bean</name>
    <name type="synonym">Phaseolus aureus</name>
    <dbReference type="NCBI Taxonomy" id="3916"/>
    <lineage>
        <taxon>Eukaryota</taxon>
        <taxon>Viridiplantae</taxon>
        <taxon>Streptophyta</taxon>
        <taxon>Embryophyta</taxon>
        <taxon>Tracheophyta</taxon>
        <taxon>Spermatophyta</taxon>
        <taxon>Magnoliopsida</taxon>
        <taxon>eudicotyledons</taxon>
        <taxon>Gunneridae</taxon>
        <taxon>Pentapetalae</taxon>
        <taxon>rosids</taxon>
        <taxon>fabids</taxon>
        <taxon>Fabales</taxon>
        <taxon>Fabaceae</taxon>
        <taxon>Papilionoideae</taxon>
        <taxon>50 kb inversion clade</taxon>
        <taxon>NPAAA clade</taxon>
        <taxon>indigoferoid/millettioid clade</taxon>
        <taxon>Phaseoleae</taxon>
        <taxon>Vigna</taxon>
    </lineage>
</organism>
<dbReference type="GO" id="GO:0005886">
    <property type="term" value="C:plasma membrane"/>
    <property type="evidence" value="ECO:0007669"/>
    <property type="project" value="UniProtKB-SubCell"/>
</dbReference>
<dbReference type="KEGG" id="vra:106766332"/>
<comment type="subcellular location">
    <subcellularLocation>
        <location evidence="4">Cell membrane</location>
        <topology evidence="4">Multi-pass membrane protein</topology>
    </subcellularLocation>
    <subcellularLocation>
        <location evidence="4">Early endosome</location>
    </subcellularLocation>
</comment>
<keyword evidence="2 4" id="KW-1133">Transmembrane helix</keyword>
<evidence type="ECO:0000256" key="1">
    <source>
        <dbReference type="ARBA" id="ARBA00022692"/>
    </source>
</evidence>
<proteinExistence type="inferred from homology"/>
<sequence length="122" mass="13221">MSSSAFIGSSFILKKKGLKRVAARGTRAGVGGYNYLLEPLWWAGMVTMIIGEIANFVAYIYAPAVLVTPLGALSIIVRLQKNKDSKAKAGQLRQQGGYHRRVVALDQTEQSKQLHDATSSLA</sequence>
<feature type="transmembrane region" description="Helical" evidence="4">
    <location>
        <begin position="56"/>
        <end position="77"/>
    </location>
</feature>
<keyword evidence="4" id="KW-0813">Transport</keyword>
<dbReference type="AlphaFoldDB" id="A0A1S3UKJ5"/>
<keyword evidence="1 4" id="KW-0812">Transmembrane</keyword>
<dbReference type="Pfam" id="PF05653">
    <property type="entry name" value="Mg_trans_NIPA"/>
    <property type="match status" value="1"/>
</dbReference>